<evidence type="ECO:0000256" key="1">
    <source>
        <dbReference type="SAM" id="Phobius"/>
    </source>
</evidence>
<evidence type="ECO:0000313" key="2">
    <source>
        <dbReference type="EMBL" id="QMU27698.1"/>
    </source>
</evidence>
<reference evidence="2 3" key="1">
    <citation type="submission" date="2020-06" db="EMBL/GenBank/DDBJ databases">
        <authorList>
            <person name="Hwang Y.J."/>
        </authorList>
    </citation>
    <scope>NUCLEOTIDE SEQUENCE [LARGE SCALE GENOMIC DNA]</scope>
    <source>
        <strain evidence="2 3">KUDC8001</strain>
    </source>
</reference>
<evidence type="ECO:0000313" key="3">
    <source>
        <dbReference type="Proteomes" id="UP000514509"/>
    </source>
</evidence>
<dbReference type="KEGG" id="add:HUW48_06390"/>
<dbReference type="Proteomes" id="UP000514509">
    <property type="component" value="Chromosome"/>
</dbReference>
<feature type="transmembrane region" description="Helical" evidence="1">
    <location>
        <begin position="112"/>
        <end position="131"/>
    </location>
</feature>
<keyword evidence="1" id="KW-1133">Transmembrane helix</keyword>
<sequence length="237" mass="26878">MKQHFWHINYVLVLDLISMVFIAIAFYLLTHEQIWVAISTLAAICLIAIIIFKANHNMKGAALIKNPTFEGAKDALERLSDWAKWLSGIQTAALGGLALLINNRPGIEKEPFVLVTALLFGVALICSAWVLSSLPSISLRIYATYGSQMRLKSPRTGTSKKYEIYELPFYHAFKGIPLSYVVTLQHWYWGIGILSFTWVLIQLPNYKPKQKDKASLIDIQINKESNIALYRTKNIYT</sequence>
<gene>
    <name evidence="2" type="ORF">HUW48_06390</name>
</gene>
<keyword evidence="1" id="KW-0812">Transmembrane</keyword>
<proteinExistence type="predicted"/>
<keyword evidence="1" id="KW-0472">Membrane</keyword>
<feature type="transmembrane region" description="Helical" evidence="1">
    <location>
        <begin position="7"/>
        <end position="28"/>
    </location>
</feature>
<feature type="transmembrane region" description="Helical" evidence="1">
    <location>
        <begin position="34"/>
        <end position="52"/>
    </location>
</feature>
<feature type="transmembrane region" description="Helical" evidence="1">
    <location>
        <begin position="187"/>
        <end position="206"/>
    </location>
</feature>
<dbReference type="EMBL" id="CP055153">
    <property type="protein sequence ID" value="QMU27698.1"/>
    <property type="molecule type" value="Genomic_DNA"/>
</dbReference>
<reference evidence="2 3" key="2">
    <citation type="submission" date="2020-08" db="EMBL/GenBank/DDBJ databases">
        <title>Adhaeribacter dokdonensis sp. nov., isolated from the rhizosphere of Elymus tsukushiensis, a plant native to the Dokdo Islands, Republic of Korea.</title>
        <authorList>
            <person name="Ghim S.Y."/>
        </authorList>
    </citation>
    <scope>NUCLEOTIDE SEQUENCE [LARGE SCALE GENOMIC DNA]</scope>
    <source>
        <strain evidence="2 3">KUDC8001</strain>
    </source>
</reference>
<keyword evidence="3" id="KW-1185">Reference proteome</keyword>
<dbReference type="RefSeq" id="WP_182414892.1">
    <property type="nucleotide sequence ID" value="NZ_CP055153.1"/>
</dbReference>
<protein>
    <submittedName>
        <fullName evidence="2">Uncharacterized protein</fullName>
    </submittedName>
</protein>
<accession>A0A7L7L4G1</accession>
<organism evidence="2 3">
    <name type="scientific">Adhaeribacter radiodurans</name>
    <dbReference type="NCBI Taxonomy" id="2745197"/>
    <lineage>
        <taxon>Bacteria</taxon>
        <taxon>Pseudomonadati</taxon>
        <taxon>Bacteroidota</taxon>
        <taxon>Cytophagia</taxon>
        <taxon>Cytophagales</taxon>
        <taxon>Hymenobacteraceae</taxon>
        <taxon>Adhaeribacter</taxon>
    </lineage>
</organism>
<dbReference type="AlphaFoldDB" id="A0A7L7L4G1"/>
<name>A0A7L7L4G1_9BACT</name>